<dbReference type="Pfam" id="PF08241">
    <property type="entry name" value="Methyltransf_11"/>
    <property type="match status" value="1"/>
</dbReference>
<dbReference type="SUPFAM" id="SSF53335">
    <property type="entry name" value="S-adenosyl-L-methionine-dependent methyltransferases"/>
    <property type="match status" value="1"/>
</dbReference>
<dbReference type="Proteomes" id="UP000593566">
    <property type="component" value="Unassembled WGS sequence"/>
</dbReference>
<dbReference type="PANTHER" id="PTHR44942">
    <property type="entry name" value="METHYLTRANSF_11 DOMAIN-CONTAINING PROTEIN"/>
    <property type="match status" value="1"/>
</dbReference>
<dbReference type="InterPro" id="IPR051052">
    <property type="entry name" value="Diverse_substrate_MTase"/>
</dbReference>
<proteinExistence type="inferred from homology"/>
<keyword evidence="3" id="KW-0808">Transferase</keyword>
<dbReference type="GeneID" id="59338441"/>
<dbReference type="PANTHER" id="PTHR44942:SF4">
    <property type="entry name" value="METHYLTRANSFERASE TYPE 11 DOMAIN-CONTAINING PROTEIN"/>
    <property type="match status" value="1"/>
</dbReference>
<evidence type="ECO:0000256" key="1">
    <source>
        <dbReference type="ARBA" id="ARBA00008361"/>
    </source>
</evidence>
<keyword evidence="6" id="KW-1185">Reference proteome</keyword>
<dbReference type="InterPro" id="IPR029063">
    <property type="entry name" value="SAM-dependent_MTases_sf"/>
</dbReference>
<evidence type="ECO:0000313" key="6">
    <source>
        <dbReference type="Proteomes" id="UP000593566"/>
    </source>
</evidence>
<dbReference type="AlphaFoldDB" id="A0A8H6FDZ3"/>
<evidence type="ECO:0000256" key="2">
    <source>
        <dbReference type="ARBA" id="ARBA00022603"/>
    </source>
</evidence>
<evidence type="ECO:0000313" key="5">
    <source>
        <dbReference type="EMBL" id="KAF6224855.1"/>
    </source>
</evidence>
<evidence type="ECO:0000259" key="4">
    <source>
        <dbReference type="Pfam" id="PF08241"/>
    </source>
</evidence>
<evidence type="ECO:0000256" key="3">
    <source>
        <dbReference type="ARBA" id="ARBA00022679"/>
    </source>
</evidence>
<comment type="similarity">
    <text evidence="1">Belongs to the methyltransferase superfamily.</text>
</comment>
<name>A0A8H6FDZ3_9LECA</name>
<dbReference type="GO" id="GO:0032259">
    <property type="term" value="P:methylation"/>
    <property type="evidence" value="ECO:0007669"/>
    <property type="project" value="UniProtKB-KW"/>
</dbReference>
<dbReference type="InterPro" id="IPR013216">
    <property type="entry name" value="Methyltransf_11"/>
</dbReference>
<reference evidence="5 6" key="1">
    <citation type="journal article" date="2020" name="Genomics">
        <title>Complete, high-quality genomes from long-read metagenomic sequencing of two wolf lichen thalli reveals enigmatic genome architecture.</title>
        <authorList>
            <person name="McKenzie S.K."/>
            <person name="Walston R.F."/>
            <person name="Allen J.L."/>
        </authorList>
    </citation>
    <scope>NUCLEOTIDE SEQUENCE [LARGE SCALE GENOMIC DNA]</scope>
    <source>
        <strain evidence="5">WasteWater1</strain>
    </source>
</reference>
<comment type="caution">
    <text evidence="5">The sequence shown here is derived from an EMBL/GenBank/DDBJ whole genome shotgun (WGS) entry which is preliminary data.</text>
</comment>
<dbReference type="RefSeq" id="XP_037153722.1">
    <property type="nucleotide sequence ID" value="XM_037300905.1"/>
</dbReference>
<dbReference type="Gene3D" id="3.40.50.150">
    <property type="entry name" value="Vaccinia Virus protein VP39"/>
    <property type="match status" value="1"/>
</dbReference>
<keyword evidence="2" id="KW-0489">Methyltransferase</keyword>
<dbReference type="EMBL" id="JACCJB010000008">
    <property type="protein sequence ID" value="KAF6224855.1"/>
    <property type="molecule type" value="Genomic_DNA"/>
</dbReference>
<gene>
    <name evidence="5" type="ORF">HO133_010049</name>
</gene>
<dbReference type="GO" id="GO:0008757">
    <property type="term" value="F:S-adenosylmethionine-dependent methyltransferase activity"/>
    <property type="evidence" value="ECO:0007669"/>
    <property type="project" value="InterPro"/>
</dbReference>
<organism evidence="5 6">
    <name type="scientific">Letharia lupina</name>
    <dbReference type="NCBI Taxonomy" id="560253"/>
    <lineage>
        <taxon>Eukaryota</taxon>
        <taxon>Fungi</taxon>
        <taxon>Dikarya</taxon>
        <taxon>Ascomycota</taxon>
        <taxon>Pezizomycotina</taxon>
        <taxon>Lecanoromycetes</taxon>
        <taxon>OSLEUM clade</taxon>
        <taxon>Lecanoromycetidae</taxon>
        <taxon>Lecanorales</taxon>
        <taxon>Lecanorineae</taxon>
        <taxon>Parmeliaceae</taxon>
        <taxon>Letharia</taxon>
    </lineage>
</organism>
<feature type="domain" description="Methyltransferase type 11" evidence="4">
    <location>
        <begin position="42"/>
        <end position="137"/>
    </location>
</feature>
<dbReference type="CDD" id="cd02440">
    <property type="entry name" value="AdoMet_MTases"/>
    <property type="match status" value="1"/>
</dbReference>
<accession>A0A8H6FDZ3</accession>
<sequence>MAQFAKSTFSHASYAVYRPSYPPSLYNTVLAYHHSPRETCIDLGCGHGVVARYLSQTFSKVVGTDPSDGMIEQALSLTPHEVYPNLTFQNSSAESLKFLKSESVDLVVAGQAAHWFDTKVLFPEMGRILRKSGTLAFWGYKDHVFVDYPKATKILNEYAYSNDERSLGPYWSQPGRSKVENKLRDIEPPVNEFEDVRRVEYEPGTSGPKTGEGTMFLSRRMALEECMNYIRTWSAYSAWQEKFQAKKRRDGGEGDVVDEMFDKMRSAEPDWQKDEAWMEKEVEVEWGSGLLLARRR</sequence>
<protein>
    <recommendedName>
        <fullName evidence="4">Methyltransferase type 11 domain-containing protein</fullName>
    </recommendedName>
</protein>